<dbReference type="PATRIC" id="fig|294671.3.peg.648"/>
<reference evidence="23" key="2">
    <citation type="submission" date="2016-02" db="EMBL/GenBank/DDBJ databases">
        <title>The draft genome sequence of the rumen methanogen Methanobrevibacter olleyae YLM1.</title>
        <authorList>
            <consortium name="New Zealand Agricultural Greenhouse Gas Research Centre/Pastoral Greenhouse Gas Research Consortium"/>
            <person name="Kelly W.J."/>
            <person name="Li D."/>
            <person name="Lambie S.C."/>
            <person name="Attwood G.T."/>
            <person name="Altermann E."/>
            <person name="Leahy S.C."/>
        </authorList>
    </citation>
    <scope>NUCLEOTIDE SEQUENCE [LARGE SCALE GENOMIC DNA]</scope>
    <source>
        <strain evidence="23">YLM1</strain>
    </source>
</reference>
<feature type="binding site" evidence="13">
    <location>
        <position position="479"/>
    </location>
    <ligand>
        <name>K(+)</name>
        <dbReference type="ChEBI" id="CHEBI:29103"/>
        <note>ligand shared between two tetrameric partners</note>
    </ligand>
</feature>
<feature type="binding site" evidence="13">
    <location>
        <position position="304"/>
    </location>
    <ligand>
        <name>IMP</name>
        <dbReference type="ChEBI" id="CHEBI:58053"/>
    </ligand>
</feature>
<evidence type="ECO:0000256" key="14">
    <source>
        <dbReference type="PIRSR" id="PIRSR000130-1"/>
    </source>
</evidence>
<feature type="binding site" evidence="13">
    <location>
        <position position="480"/>
    </location>
    <ligand>
        <name>K(+)</name>
        <dbReference type="ChEBI" id="CHEBI:29103"/>
        <note>ligand shared between two tetrameric partners</note>
    </ligand>
</feature>
<feature type="active site" description="Thioimidate intermediate" evidence="13 14">
    <location>
        <position position="306"/>
    </location>
</feature>
<dbReference type="Gene3D" id="3.20.20.70">
    <property type="entry name" value="Aldolase class I"/>
    <property type="match status" value="1"/>
</dbReference>
<dbReference type="InterPro" id="IPR046342">
    <property type="entry name" value="CBS_dom_sf"/>
</dbReference>
<dbReference type="InterPro" id="IPR015875">
    <property type="entry name" value="IMP_DH/GMP_Rdtase_CS"/>
</dbReference>
<dbReference type="RefSeq" id="WP_067146203.1">
    <property type="nucleotide sequence ID" value="NZ_CP014265.1"/>
</dbReference>
<dbReference type="GO" id="GO:0003938">
    <property type="term" value="F:IMP dehydrogenase activity"/>
    <property type="evidence" value="ECO:0007669"/>
    <property type="project" value="UniProtKB-UniRule"/>
</dbReference>
<dbReference type="SUPFAM" id="SSF51412">
    <property type="entry name" value="Inosine monophosphate dehydrogenase (IMPDH)"/>
    <property type="match status" value="1"/>
</dbReference>
<dbReference type="GO" id="GO:0000166">
    <property type="term" value="F:nucleotide binding"/>
    <property type="evidence" value="ECO:0007669"/>
    <property type="project" value="UniProtKB-UniRule"/>
</dbReference>
<dbReference type="InterPro" id="IPR001093">
    <property type="entry name" value="IMP_DH_GMPRt"/>
</dbReference>
<dbReference type="Proteomes" id="UP000183442">
    <property type="component" value="Unassembled WGS sequence"/>
</dbReference>
<dbReference type="Pfam" id="PF00571">
    <property type="entry name" value="CBS"/>
    <property type="match status" value="2"/>
</dbReference>
<dbReference type="GeneID" id="28488921"/>
<feature type="binding site" evidence="13">
    <location>
        <begin position="362"/>
        <end position="363"/>
    </location>
    <ligand>
        <name>IMP</name>
        <dbReference type="ChEBI" id="CHEBI:58053"/>
    </ligand>
</feature>
<keyword evidence="7 13" id="KW-0658">Purine biosynthesis</keyword>
<evidence type="ECO:0000256" key="2">
    <source>
        <dbReference type="ARBA" id="ARBA00005502"/>
    </source>
</evidence>
<evidence type="ECO:0000256" key="17">
    <source>
        <dbReference type="PROSITE-ProRule" id="PRU00703"/>
    </source>
</evidence>
<name>A0A126QYR8_METOL</name>
<feature type="binding site" description="in other chain" evidence="13 16">
    <location>
        <position position="306"/>
    </location>
    <ligand>
        <name>K(+)</name>
        <dbReference type="ChEBI" id="CHEBI:29103"/>
        <note>ligand shared between two tetrameric partners</note>
    </ligand>
</feature>
<dbReference type="SMART" id="SM00116">
    <property type="entry name" value="CBS"/>
    <property type="match status" value="2"/>
</dbReference>
<accession>A0A126QYR8</accession>
<comment type="catalytic activity">
    <reaction evidence="12 13 19">
        <text>IMP + NAD(+) + H2O = XMP + NADH + H(+)</text>
        <dbReference type="Rhea" id="RHEA:11708"/>
        <dbReference type="ChEBI" id="CHEBI:15377"/>
        <dbReference type="ChEBI" id="CHEBI:15378"/>
        <dbReference type="ChEBI" id="CHEBI:57464"/>
        <dbReference type="ChEBI" id="CHEBI:57540"/>
        <dbReference type="ChEBI" id="CHEBI:57945"/>
        <dbReference type="ChEBI" id="CHEBI:58053"/>
        <dbReference type="EC" id="1.1.1.205"/>
    </reaction>
</comment>
<reference evidence="21 23" key="1">
    <citation type="journal article" date="2016" name="Genome Announc.">
        <title>Draft Genome Sequence of the Rumen Methanogen Methanobrevibacter olleyae YLM1.</title>
        <authorList>
            <person name="Kelly W.J."/>
            <person name="Li D."/>
            <person name="Lambie S.C."/>
            <person name="Cox F."/>
            <person name="Attwood G.T."/>
            <person name="Altermann E."/>
            <person name="Leahy S.C."/>
        </authorList>
    </citation>
    <scope>NUCLEOTIDE SEQUENCE [LARGE SCALE GENOMIC DNA]</scope>
    <source>
        <strain evidence="21 23">YLM1</strain>
    </source>
</reference>
<dbReference type="CDD" id="cd04601">
    <property type="entry name" value="CBS_pair_IMPDH"/>
    <property type="match status" value="1"/>
</dbReference>
<evidence type="ECO:0000256" key="11">
    <source>
        <dbReference type="ARBA" id="ARBA00023122"/>
    </source>
</evidence>
<feature type="binding site" evidence="13">
    <location>
        <begin position="386"/>
        <end position="390"/>
    </location>
    <ligand>
        <name>IMP</name>
        <dbReference type="ChEBI" id="CHEBI:58053"/>
    </ligand>
</feature>
<keyword evidence="6 13" id="KW-0332">GMP biosynthesis</keyword>
<evidence type="ECO:0000256" key="12">
    <source>
        <dbReference type="ARBA" id="ARBA00048028"/>
    </source>
</evidence>
<dbReference type="STRING" id="294671.YLM1_0624"/>
<feature type="binding site" evidence="13">
    <location>
        <position position="250"/>
    </location>
    <ligand>
        <name>NAD(+)</name>
        <dbReference type="ChEBI" id="CHEBI:57540"/>
    </ligand>
</feature>
<keyword evidence="8 13" id="KW-0630">Potassium</keyword>
<evidence type="ECO:0000256" key="3">
    <source>
        <dbReference type="ARBA" id="ARBA00011881"/>
    </source>
</evidence>
<dbReference type="InterPro" id="IPR005990">
    <property type="entry name" value="IMP_DH"/>
</dbReference>
<dbReference type="PANTHER" id="PTHR11911">
    <property type="entry name" value="INOSINE-5-MONOPHOSPHATE DEHYDROGENASE RELATED"/>
    <property type="match status" value="1"/>
</dbReference>
<feature type="binding site" evidence="13 15">
    <location>
        <begin position="299"/>
        <end position="301"/>
    </location>
    <ligand>
        <name>NAD(+)</name>
        <dbReference type="ChEBI" id="CHEBI:57540"/>
    </ligand>
</feature>
<reference evidence="22" key="4">
    <citation type="submission" date="2016-10" db="EMBL/GenBank/DDBJ databases">
        <authorList>
            <person name="de Groot N.N."/>
        </authorList>
    </citation>
    <scope>NUCLEOTIDE SEQUENCE [LARGE SCALE GENOMIC DNA]</scope>
    <source>
        <strain evidence="22">DSM 16632</strain>
    </source>
</reference>
<feature type="binding site" description="in other chain" evidence="13 16">
    <location>
        <position position="301"/>
    </location>
    <ligand>
        <name>K(+)</name>
        <dbReference type="ChEBI" id="CHEBI:29103"/>
        <note>ligand shared between two tetrameric partners</note>
    </ligand>
</feature>
<evidence type="ECO:0000313" key="23">
    <source>
        <dbReference type="Proteomes" id="UP000066376"/>
    </source>
</evidence>
<comment type="similarity">
    <text evidence="2 13 18">Belongs to the IMPDH/GMPR family.</text>
</comment>
<gene>
    <name evidence="13" type="primary">guaB</name>
    <name evidence="22" type="ORF">SAMN02910297_00919</name>
    <name evidence="21" type="ORF">YLM1_0624</name>
</gene>
<keyword evidence="23" id="KW-1185">Reference proteome</keyword>
<evidence type="ECO:0000256" key="19">
    <source>
        <dbReference type="RuleBase" id="RU003928"/>
    </source>
</evidence>
<evidence type="ECO:0000256" key="9">
    <source>
        <dbReference type="ARBA" id="ARBA00023002"/>
    </source>
</evidence>
<evidence type="ECO:0000313" key="24">
    <source>
        <dbReference type="Proteomes" id="UP000183442"/>
    </source>
</evidence>
<keyword evidence="11 17" id="KW-0129">CBS domain</keyword>
<dbReference type="CDD" id="cd00381">
    <property type="entry name" value="IMPDH"/>
    <property type="match status" value="1"/>
</dbReference>
<dbReference type="PROSITE" id="PS00487">
    <property type="entry name" value="IMP_DH_GMP_RED"/>
    <property type="match status" value="1"/>
</dbReference>
<dbReference type="SUPFAM" id="SSF54631">
    <property type="entry name" value="CBS-domain pair"/>
    <property type="match status" value="1"/>
</dbReference>
<evidence type="ECO:0000256" key="8">
    <source>
        <dbReference type="ARBA" id="ARBA00022958"/>
    </source>
</evidence>
<organism evidence="21 23">
    <name type="scientific">Methanobrevibacter olleyae</name>
    <dbReference type="NCBI Taxonomy" id="294671"/>
    <lineage>
        <taxon>Archaea</taxon>
        <taxon>Methanobacteriati</taxon>
        <taxon>Methanobacteriota</taxon>
        <taxon>Methanomada group</taxon>
        <taxon>Methanobacteria</taxon>
        <taxon>Methanobacteriales</taxon>
        <taxon>Methanobacteriaceae</taxon>
        <taxon>Methanobrevibacter</taxon>
    </lineage>
</organism>
<feature type="binding site" evidence="15">
    <location>
        <begin position="250"/>
        <end position="252"/>
    </location>
    <ligand>
        <name>NAD(+)</name>
        <dbReference type="ChEBI" id="CHEBI:57540"/>
    </ligand>
</feature>
<dbReference type="GO" id="GO:0006183">
    <property type="term" value="P:GTP biosynthetic process"/>
    <property type="evidence" value="ECO:0007669"/>
    <property type="project" value="TreeGrafter"/>
</dbReference>
<evidence type="ECO:0000256" key="15">
    <source>
        <dbReference type="PIRSR" id="PIRSR000130-3"/>
    </source>
</evidence>
<dbReference type="AlphaFoldDB" id="A0A126QYR8"/>
<evidence type="ECO:0000259" key="20">
    <source>
        <dbReference type="PROSITE" id="PS51371"/>
    </source>
</evidence>
<evidence type="ECO:0000256" key="10">
    <source>
        <dbReference type="ARBA" id="ARBA00023027"/>
    </source>
</evidence>
<dbReference type="InterPro" id="IPR000644">
    <property type="entry name" value="CBS_dom"/>
</dbReference>
<evidence type="ECO:0000256" key="1">
    <source>
        <dbReference type="ARBA" id="ARBA00001958"/>
    </source>
</evidence>
<feature type="binding site" evidence="13">
    <location>
        <position position="424"/>
    </location>
    <ligand>
        <name>IMP</name>
        <dbReference type="ChEBI" id="CHEBI:58053"/>
    </ligand>
</feature>
<evidence type="ECO:0000256" key="16">
    <source>
        <dbReference type="PIRSR" id="PIRSR000130-4"/>
    </source>
</evidence>
<dbReference type="GO" id="GO:0046872">
    <property type="term" value="F:metal ion binding"/>
    <property type="evidence" value="ECO:0007669"/>
    <property type="project" value="UniProtKB-UniRule"/>
</dbReference>
<dbReference type="GO" id="GO:0006177">
    <property type="term" value="P:GMP biosynthetic process"/>
    <property type="evidence" value="ECO:0007669"/>
    <property type="project" value="UniProtKB-UniRule"/>
</dbReference>
<feature type="binding site" evidence="13">
    <location>
        <begin position="339"/>
        <end position="341"/>
    </location>
    <ligand>
        <name>IMP</name>
        <dbReference type="ChEBI" id="CHEBI:58053"/>
    </ligand>
</feature>
<keyword evidence="10 13" id="KW-0520">NAD</keyword>
<comment type="pathway">
    <text evidence="13 19">Purine metabolism; XMP biosynthesis via de novo pathway; XMP from IMP: step 1/1.</text>
</comment>
<comment type="caution">
    <text evidence="13">Lacks conserved residue(s) required for the propagation of feature annotation.</text>
</comment>
<protein>
    <recommendedName>
        <fullName evidence="13 19">Inosine-5'-monophosphate dehydrogenase</fullName>
        <shortName evidence="13">IMP dehydrogenase</shortName>
        <shortName evidence="13">IMPD</shortName>
        <shortName evidence="13">IMPDH</shortName>
        <ecNumber evidence="13 19">1.1.1.205</ecNumber>
    </recommendedName>
</protein>
<dbReference type="FunFam" id="3.20.20.70:FF:000003">
    <property type="entry name" value="GMP reductase"/>
    <property type="match status" value="1"/>
</dbReference>
<evidence type="ECO:0000256" key="5">
    <source>
        <dbReference type="ARBA" id="ARBA00022737"/>
    </source>
</evidence>
<keyword evidence="5" id="KW-0677">Repeat</keyword>
<keyword evidence="4 13" id="KW-0479">Metal-binding</keyword>
<comment type="function">
    <text evidence="13">Catalyzes the conversion of inosine 5'-phosphate (IMP) to xanthosine 5'-phosphate (XMP), the first committed and rate-limiting step in the de novo synthesis of guanine nucleotides, and therefore plays an important role in the regulation of cell growth.</text>
</comment>
<dbReference type="EMBL" id="FOTL01000012">
    <property type="protein sequence ID" value="SFL45375.1"/>
    <property type="molecule type" value="Genomic_DNA"/>
</dbReference>
<dbReference type="PANTHER" id="PTHR11911:SF111">
    <property type="entry name" value="INOSINE-5'-MONOPHOSPHATE DEHYDROGENASE"/>
    <property type="match status" value="1"/>
</dbReference>
<dbReference type="EC" id="1.1.1.205" evidence="13 19"/>
<feature type="domain" description="CBS" evidence="20">
    <location>
        <begin position="98"/>
        <end position="153"/>
    </location>
</feature>
<dbReference type="Proteomes" id="UP000066376">
    <property type="component" value="Chromosome"/>
</dbReference>
<dbReference type="NCBIfam" id="TIGR01302">
    <property type="entry name" value="IMP_dehydrog"/>
    <property type="match status" value="1"/>
</dbReference>
<evidence type="ECO:0000256" key="7">
    <source>
        <dbReference type="ARBA" id="ARBA00022755"/>
    </source>
</evidence>
<comment type="subunit">
    <text evidence="3 13">Homotetramer.</text>
</comment>
<evidence type="ECO:0000256" key="6">
    <source>
        <dbReference type="ARBA" id="ARBA00022749"/>
    </source>
</evidence>
<feature type="active site" description="Proton acceptor" evidence="13 14">
    <location>
        <position position="405"/>
    </location>
</feature>
<dbReference type="Pfam" id="PF00478">
    <property type="entry name" value="IMPDH"/>
    <property type="match status" value="1"/>
</dbReference>
<evidence type="ECO:0000256" key="13">
    <source>
        <dbReference type="HAMAP-Rule" id="MF_01964"/>
    </source>
</evidence>
<reference evidence="24" key="3">
    <citation type="submission" date="2016-10" db="EMBL/GenBank/DDBJ databases">
        <authorList>
            <person name="Varghese N."/>
        </authorList>
    </citation>
    <scope>NUCLEOTIDE SEQUENCE [LARGE SCALE GENOMIC DNA]</scope>
    <source>
        <strain evidence="24">DSM 16632</strain>
    </source>
</reference>
<dbReference type="EMBL" id="CP014265">
    <property type="protein sequence ID" value="AMK15181.1"/>
    <property type="molecule type" value="Genomic_DNA"/>
</dbReference>
<dbReference type="InterPro" id="IPR013785">
    <property type="entry name" value="Aldolase_TIM"/>
</dbReference>
<dbReference type="OrthoDB" id="21361at2157"/>
<sequence length="497" mass="53032">MQFSDKIYNAKPGYTYDDFLLVPNASWIEAKDVDTKVSLTKDIKLNIPIMSAAMDTVTEADLAIALAQEGGIGVIHRNINQESQVKEVKKVKSAEDITVRDVVTISPESSIETVQDIMENESVSGLPVMENDKIVGIISKRDVRPFLKSESKRLVKEIMTSEVVTIKENISSEEALDIAYENKVERLPVISEDGSLVGILTIKDILNQDQHPNAALDKNGKYLVAAACGPFDLDRAMALDQAGADIISIDCAHAHNMNVVRFAETIKDNIDADLCMGNIATYEAAEDLISHGADGLKVGIGPGSICTTRIVAGIGVPQLTAIADVADVASEAGIPVIADGGLRYSGDIAKAIGAGADVVMLGNLLAGTLEAPGDVVTMNGRKFKQYRGMGSMGAMTGGSGGGADRYFQELEKGSQMKHSKLVPEGVEGVVPYKGTVNEVIFQLVGGLKSSMGYCGAKNIQTMKEVANFVRITASGIKESHPHDFLITNESPNYPTLD</sequence>
<proteinExistence type="inferred from homology"/>
<evidence type="ECO:0000256" key="18">
    <source>
        <dbReference type="RuleBase" id="RU003927"/>
    </source>
</evidence>
<comment type="activity regulation">
    <text evidence="13">Mycophenolic acid (MPA) is a non-competitive inhibitor that prevents formation of the closed enzyme conformation by binding to the same site as the amobile flap. In contrast, mizoribine monophosphate (MZP) is a competitive inhibitor that induces the closed conformation. MPA is a potent inhibitor of mammalian IMPDHs but a poor inhibitor of the bacterial enzymes. MZP is a more potent inhibitor of bacterial IMPDH.</text>
</comment>
<keyword evidence="9 13" id="KW-0560">Oxidoreductase</keyword>
<dbReference type="PROSITE" id="PS51371">
    <property type="entry name" value="CBS"/>
    <property type="match status" value="2"/>
</dbReference>
<feature type="domain" description="CBS" evidence="20">
    <location>
        <begin position="159"/>
        <end position="216"/>
    </location>
</feature>
<evidence type="ECO:0000313" key="22">
    <source>
        <dbReference type="EMBL" id="SFL45375.1"/>
    </source>
</evidence>
<dbReference type="HAMAP" id="MF_01964">
    <property type="entry name" value="IMPDH"/>
    <property type="match status" value="1"/>
</dbReference>
<feature type="binding site" evidence="13">
    <location>
        <position position="478"/>
    </location>
    <ligand>
        <name>K(+)</name>
        <dbReference type="ChEBI" id="CHEBI:29103"/>
        <note>ligand shared between two tetrameric partners</note>
    </ligand>
</feature>
<evidence type="ECO:0000313" key="21">
    <source>
        <dbReference type="EMBL" id="AMK15181.1"/>
    </source>
</evidence>
<dbReference type="UniPathway" id="UPA00601">
    <property type="reaction ID" value="UER00295"/>
</dbReference>
<evidence type="ECO:0000256" key="4">
    <source>
        <dbReference type="ARBA" id="ARBA00022723"/>
    </source>
</evidence>
<dbReference type="SMART" id="SM01240">
    <property type="entry name" value="IMPDH"/>
    <property type="match status" value="1"/>
</dbReference>
<comment type="cofactor">
    <cofactor evidence="1 13">
        <name>K(+)</name>
        <dbReference type="ChEBI" id="CHEBI:29103"/>
    </cofactor>
</comment>
<feature type="binding site" description="in other chain" evidence="13 16">
    <location>
        <position position="303"/>
    </location>
    <ligand>
        <name>K(+)</name>
        <dbReference type="ChEBI" id="CHEBI:29103"/>
        <note>ligand shared between two tetrameric partners</note>
    </ligand>
</feature>
<dbReference type="PIRSF" id="PIRSF000130">
    <property type="entry name" value="IMPDH"/>
    <property type="match status" value="1"/>
</dbReference>
<dbReference type="KEGG" id="mol:YLM1_0624"/>